<organism evidence="3 4">
    <name type="scientific">Alterirhizorhabdus solaris</name>
    <dbReference type="NCBI Taxonomy" id="2529389"/>
    <lineage>
        <taxon>Bacteria</taxon>
        <taxon>Pseudomonadati</taxon>
        <taxon>Pseudomonadota</taxon>
        <taxon>Alphaproteobacteria</taxon>
        <taxon>Sphingomonadales</taxon>
        <taxon>Rhizorhabdaceae</taxon>
        <taxon>Alterirhizorhabdus</taxon>
    </lineage>
</organism>
<proteinExistence type="predicted"/>
<accession>A0A558R4Y9</accession>
<comment type="caution">
    <text evidence="3">The sequence shown here is derived from an EMBL/GenBank/DDBJ whole genome shotgun (WGS) entry which is preliminary data.</text>
</comment>
<name>A0A558R4Y9_9SPHN</name>
<feature type="region of interest" description="Disordered" evidence="2">
    <location>
        <begin position="102"/>
        <end position="126"/>
    </location>
</feature>
<dbReference type="GO" id="GO:0005975">
    <property type="term" value="P:carbohydrate metabolic process"/>
    <property type="evidence" value="ECO:0007669"/>
    <property type="project" value="InterPro"/>
</dbReference>
<dbReference type="Gene3D" id="3.40.50.1700">
    <property type="entry name" value="Glycoside hydrolase family 3 C-terminal domain"/>
    <property type="match status" value="1"/>
</dbReference>
<evidence type="ECO:0000313" key="3">
    <source>
        <dbReference type="EMBL" id="TVV74451.1"/>
    </source>
</evidence>
<dbReference type="OrthoDB" id="9781691at2"/>
<dbReference type="EMBL" id="VNIM01000033">
    <property type="protein sequence ID" value="TVV74451.1"/>
    <property type="molecule type" value="Genomic_DNA"/>
</dbReference>
<dbReference type="Proteomes" id="UP000318681">
    <property type="component" value="Unassembled WGS sequence"/>
</dbReference>
<evidence type="ECO:0000256" key="1">
    <source>
        <dbReference type="ARBA" id="ARBA00022801"/>
    </source>
</evidence>
<dbReference type="InterPro" id="IPR036881">
    <property type="entry name" value="Glyco_hydro_3_C_sf"/>
</dbReference>
<evidence type="ECO:0000313" key="4">
    <source>
        <dbReference type="Proteomes" id="UP000318681"/>
    </source>
</evidence>
<dbReference type="AlphaFoldDB" id="A0A558R4Y9"/>
<keyword evidence="4" id="KW-1185">Reference proteome</keyword>
<protein>
    <submittedName>
        <fullName evidence="3">Uncharacterized protein</fullName>
    </submittedName>
</protein>
<sequence length="126" mass="13286">MRPNARWCCSKNDGNALPLVAGAQKRVAVIGAMADSPGDTTVSLAFPQDAAKAVTIFKGISERLNGVQFSRLVQSPLAGLRGPAKLWTPAQTADELKKAVDLARRSEPGDPAGRSRGRSTQRCSLG</sequence>
<evidence type="ECO:0000256" key="2">
    <source>
        <dbReference type="SAM" id="MobiDB-lite"/>
    </source>
</evidence>
<reference evidence="3 4" key="1">
    <citation type="submission" date="2019-07" db="EMBL/GenBank/DDBJ databases">
        <title>Sphingomonas solaris sp. nov., isolated from a solar panel from Boston, Massachusetts.</title>
        <authorList>
            <person name="Tanner K."/>
            <person name="Pascual J."/>
            <person name="Mancuso C."/>
            <person name="Pereto J."/>
            <person name="Khalil A."/>
            <person name="Vilanova C."/>
        </authorList>
    </citation>
    <scope>NUCLEOTIDE SEQUENCE [LARGE SCALE GENOMIC DNA]</scope>
    <source>
        <strain evidence="3 4">R4DWN</strain>
    </source>
</reference>
<keyword evidence="1" id="KW-0378">Hydrolase</keyword>
<gene>
    <name evidence="3" type="ORF">FOY91_09730</name>
</gene>
<dbReference type="RefSeq" id="WP_145150702.1">
    <property type="nucleotide sequence ID" value="NZ_VNIM01000033.1"/>
</dbReference>
<dbReference type="GO" id="GO:0004553">
    <property type="term" value="F:hydrolase activity, hydrolyzing O-glycosyl compounds"/>
    <property type="evidence" value="ECO:0007669"/>
    <property type="project" value="InterPro"/>
</dbReference>